<protein>
    <submittedName>
        <fullName evidence="3">Uncharacterized protein</fullName>
    </submittedName>
</protein>
<evidence type="ECO:0000256" key="1">
    <source>
        <dbReference type="SAM" id="Coils"/>
    </source>
</evidence>
<name>A0A2S4PM08_9PEZI</name>
<feature type="non-terminal residue" evidence="3">
    <location>
        <position position="198"/>
    </location>
</feature>
<gene>
    <name evidence="3" type="ORF">EPUL_005316</name>
</gene>
<organism evidence="3 4">
    <name type="scientific">Erysiphe pulchra</name>
    <dbReference type="NCBI Taxonomy" id="225359"/>
    <lineage>
        <taxon>Eukaryota</taxon>
        <taxon>Fungi</taxon>
        <taxon>Dikarya</taxon>
        <taxon>Ascomycota</taxon>
        <taxon>Pezizomycotina</taxon>
        <taxon>Leotiomycetes</taxon>
        <taxon>Erysiphales</taxon>
        <taxon>Erysiphaceae</taxon>
        <taxon>Erysiphe</taxon>
    </lineage>
</organism>
<dbReference type="OrthoDB" id="10531476at2759"/>
<sequence>MVGKTNLELESILNNAVARLEGADKETTNSRIAKLEKNMNERFERTEKKIEEGLNKVDDRFDKIMTAISALQPTDNKDQPLSKLFKSSMHMPSFTSKSTFAPKRKFPQASASQYHDDPPQSSSSFKDKEGAVNLYRPPSETSLVLTQREKMIRQYFPDFFPRSEADNPSGPLREATNRNRVVFPQDWKLKFTDPNTLE</sequence>
<keyword evidence="4" id="KW-1185">Reference proteome</keyword>
<feature type="region of interest" description="Disordered" evidence="2">
    <location>
        <begin position="92"/>
        <end position="133"/>
    </location>
</feature>
<proteinExistence type="predicted"/>
<dbReference type="EMBL" id="PEDP01001916">
    <property type="protein sequence ID" value="POS83076.1"/>
    <property type="molecule type" value="Genomic_DNA"/>
</dbReference>
<evidence type="ECO:0000256" key="2">
    <source>
        <dbReference type="SAM" id="MobiDB-lite"/>
    </source>
</evidence>
<feature type="compositionally biased region" description="Polar residues" evidence="2">
    <location>
        <begin position="109"/>
        <end position="124"/>
    </location>
</feature>
<accession>A0A2S4PM08</accession>
<reference evidence="3 4" key="1">
    <citation type="submission" date="2017-10" db="EMBL/GenBank/DDBJ databases">
        <title>Development of genomic resources for the powdery mildew, Erysiphe pulchra.</title>
        <authorList>
            <person name="Wadl P.A."/>
            <person name="Mack B.M."/>
            <person name="Moore G."/>
            <person name="Beltz S.B."/>
        </authorList>
    </citation>
    <scope>NUCLEOTIDE SEQUENCE [LARGE SCALE GENOMIC DNA]</scope>
    <source>
        <strain evidence="3">Cflorida</strain>
    </source>
</reference>
<comment type="caution">
    <text evidence="3">The sequence shown here is derived from an EMBL/GenBank/DDBJ whole genome shotgun (WGS) entry which is preliminary data.</text>
</comment>
<evidence type="ECO:0000313" key="4">
    <source>
        <dbReference type="Proteomes" id="UP000237438"/>
    </source>
</evidence>
<evidence type="ECO:0000313" key="3">
    <source>
        <dbReference type="EMBL" id="POS83076.1"/>
    </source>
</evidence>
<dbReference type="Proteomes" id="UP000237438">
    <property type="component" value="Unassembled WGS sequence"/>
</dbReference>
<feature type="coiled-coil region" evidence="1">
    <location>
        <begin position="6"/>
        <end position="56"/>
    </location>
</feature>
<keyword evidence="1" id="KW-0175">Coiled coil</keyword>
<dbReference type="AlphaFoldDB" id="A0A2S4PM08"/>
<feature type="region of interest" description="Disordered" evidence="2">
    <location>
        <begin position="159"/>
        <end position="178"/>
    </location>
</feature>